<organism evidence="1">
    <name type="scientific">Amphimedon queenslandica</name>
    <name type="common">Sponge</name>
    <dbReference type="NCBI Taxonomy" id="400682"/>
    <lineage>
        <taxon>Eukaryota</taxon>
        <taxon>Metazoa</taxon>
        <taxon>Porifera</taxon>
        <taxon>Demospongiae</taxon>
        <taxon>Heteroscleromorpha</taxon>
        <taxon>Haplosclerida</taxon>
        <taxon>Niphatidae</taxon>
        <taxon>Amphimedon</taxon>
    </lineage>
</organism>
<dbReference type="InParanoid" id="A0A1X7U9H0"/>
<sequence>LLLRLVTRSWNPLKLTHELHNVRNPHYKKHMYMYMYL</sequence>
<dbReference type="EnsemblMetazoa" id="Aqu2.1.24129_001">
    <property type="protein sequence ID" value="Aqu2.1.24129_001"/>
    <property type="gene ID" value="Aqu2.1.24129"/>
</dbReference>
<protein>
    <submittedName>
        <fullName evidence="1">Uncharacterized protein</fullName>
    </submittedName>
</protein>
<name>A0A1X7U9H0_AMPQE</name>
<proteinExistence type="predicted"/>
<evidence type="ECO:0000313" key="1">
    <source>
        <dbReference type="EnsemblMetazoa" id="Aqu2.1.24129_001"/>
    </source>
</evidence>
<reference evidence="1" key="1">
    <citation type="submission" date="2017-05" db="UniProtKB">
        <authorList>
            <consortium name="EnsemblMetazoa"/>
        </authorList>
    </citation>
    <scope>IDENTIFICATION</scope>
</reference>
<accession>A0A1X7U9H0</accession>
<dbReference type="AlphaFoldDB" id="A0A1X7U9H0"/>